<dbReference type="InterPro" id="IPR050463">
    <property type="entry name" value="Gfo/Idh/MocA_oxidrdct_glycsds"/>
</dbReference>
<dbReference type="InterPro" id="IPR000683">
    <property type="entry name" value="Gfo/Idh/MocA-like_OxRdtase_N"/>
</dbReference>
<proteinExistence type="predicted"/>
<dbReference type="Gene3D" id="3.40.50.720">
    <property type="entry name" value="NAD(P)-binding Rossmann-like Domain"/>
    <property type="match status" value="1"/>
</dbReference>
<accession>A0AAW6TWW8</accession>
<reference evidence="4" key="1">
    <citation type="submission" date="2023-05" db="EMBL/GenBank/DDBJ databases">
        <title>Anaerotaeda fermentans gen. nov., sp. nov., a novel anaerobic planctomycete of the new family within the order Sedimentisphaerales isolated from Taman Peninsula, Russia.</title>
        <authorList>
            <person name="Khomyakova M.A."/>
            <person name="Merkel A.Y."/>
            <person name="Slobodkin A.I."/>
        </authorList>
    </citation>
    <scope>NUCLEOTIDE SEQUENCE</scope>
    <source>
        <strain evidence="4">M17dextr</strain>
    </source>
</reference>
<dbReference type="InterPro" id="IPR043906">
    <property type="entry name" value="Gfo/Idh/MocA_OxRdtase_bact_C"/>
</dbReference>
<evidence type="ECO:0000259" key="2">
    <source>
        <dbReference type="Pfam" id="PF01408"/>
    </source>
</evidence>
<dbReference type="Proteomes" id="UP001431776">
    <property type="component" value="Unassembled WGS sequence"/>
</dbReference>
<evidence type="ECO:0000259" key="3">
    <source>
        <dbReference type="Pfam" id="PF19051"/>
    </source>
</evidence>
<dbReference type="EMBL" id="JASCXX010000003">
    <property type="protein sequence ID" value="MDI6448189.1"/>
    <property type="molecule type" value="Genomic_DNA"/>
</dbReference>
<dbReference type="InterPro" id="IPR036291">
    <property type="entry name" value="NAD(P)-bd_dom_sf"/>
</dbReference>
<evidence type="ECO:0000313" key="4">
    <source>
        <dbReference type="EMBL" id="MDI6448189.1"/>
    </source>
</evidence>
<dbReference type="AlphaFoldDB" id="A0AAW6TWW8"/>
<dbReference type="SUPFAM" id="SSF51735">
    <property type="entry name" value="NAD(P)-binding Rossmann-fold domains"/>
    <property type="match status" value="1"/>
</dbReference>
<feature type="domain" description="Gfo/Idh/MocA-like oxidoreductase bacterial type C-terminal" evidence="3">
    <location>
        <begin position="201"/>
        <end position="436"/>
    </location>
</feature>
<feature type="signal peptide" evidence="1">
    <location>
        <begin position="1"/>
        <end position="26"/>
    </location>
</feature>
<sequence>MLMNRRRFLRGSLAAGLALSFPGIVAAQKDKTYRTALIGAGWWGTNILREAVACGHCKPVALVDVDRRQLARCGEEVAKWTSETPRHYEDYREMLAAEKPDIAIVATPDHWHALPTIAAVEAGAHVYVEKPISHTIMEGRAMVDAARAAGRVVQVGTHRRVSPHNISGRQFLREGRAGKIGMVKCFVLYGGGPEQPRKNIEPPKELNWDLWCGPAPLRPFNGGAHPRGFRNYLDYANGTLGDWGVHWMDQVLWVMDEKWPKSVHSTGGRPIKGAPILTAEHQTTDAPDHQVANYQFEDFTVTWEHRQFAGNPTDKTESVGCYFYGTKGTFHMGWQRGWTFYPSGRGEPEIHEEPKLNQPDAQNIKELWADFLEAIETSRRPVCDVEAIHYSTNLSLLGMLSYKLGRSVTWDGAKEVCVDDPDANKLLRREYRGPWVYPKV</sequence>
<dbReference type="Pfam" id="PF19051">
    <property type="entry name" value="GFO_IDH_MocA_C2"/>
    <property type="match status" value="1"/>
</dbReference>
<organism evidence="4 5">
    <name type="scientific">Anaerobaca lacustris</name>
    <dbReference type="NCBI Taxonomy" id="3044600"/>
    <lineage>
        <taxon>Bacteria</taxon>
        <taxon>Pseudomonadati</taxon>
        <taxon>Planctomycetota</taxon>
        <taxon>Phycisphaerae</taxon>
        <taxon>Sedimentisphaerales</taxon>
        <taxon>Anaerobacaceae</taxon>
        <taxon>Anaerobaca</taxon>
    </lineage>
</organism>
<gene>
    <name evidence="4" type="ORF">QJ522_03945</name>
</gene>
<dbReference type="PROSITE" id="PS51318">
    <property type="entry name" value="TAT"/>
    <property type="match status" value="1"/>
</dbReference>
<dbReference type="Pfam" id="PF01408">
    <property type="entry name" value="GFO_IDH_MocA"/>
    <property type="match status" value="1"/>
</dbReference>
<dbReference type="InterPro" id="IPR006311">
    <property type="entry name" value="TAT_signal"/>
</dbReference>
<dbReference type="GO" id="GO:0000166">
    <property type="term" value="F:nucleotide binding"/>
    <property type="evidence" value="ECO:0007669"/>
    <property type="project" value="InterPro"/>
</dbReference>
<evidence type="ECO:0000256" key="1">
    <source>
        <dbReference type="SAM" id="SignalP"/>
    </source>
</evidence>
<dbReference type="PANTHER" id="PTHR43818">
    <property type="entry name" value="BCDNA.GH03377"/>
    <property type="match status" value="1"/>
</dbReference>
<name>A0AAW6TWW8_9BACT</name>
<dbReference type="PANTHER" id="PTHR43818:SF5">
    <property type="entry name" value="OXIDOREDUCTASE FAMILY PROTEIN"/>
    <property type="match status" value="1"/>
</dbReference>
<comment type="caution">
    <text evidence="4">The sequence shown here is derived from an EMBL/GenBank/DDBJ whole genome shotgun (WGS) entry which is preliminary data.</text>
</comment>
<keyword evidence="1" id="KW-0732">Signal</keyword>
<dbReference type="SUPFAM" id="SSF55347">
    <property type="entry name" value="Glyceraldehyde-3-phosphate dehydrogenase-like, C-terminal domain"/>
    <property type="match status" value="1"/>
</dbReference>
<feature type="domain" description="Gfo/Idh/MocA-like oxidoreductase N-terminal" evidence="2">
    <location>
        <begin position="34"/>
        <end position="156"/>
    </location>
</feature>
<dbReference type="Gene3D" id="3.30.360.10">
    <property type="entry name" value="Dihydrodipicolinate Reductase, domain 2"/>
    <property type="match status" value="1"/>
</dbReference>
<feature type="chain" id="PRO_5043521271" evidence="1">
    <location>
        <begin position="27"/>
        <end position="440"/>
    </location>
</feature>
<protein>
    <submittedName>
        <fullName evidence="4">Gfo/Idh/MocA family oxidoreductase</fullName>
    </submittedName>
</protein>
<keyword evidence="5" id="KW-1185">Reference proteome</keyword>
<evidence type="ECO:0000313" key="5">
    <source>
        <dbReference type="Proteomes" id="UP001431776"/>
    </source>
</evidence>